<dbReference type="Gene3D" id="3.40.630.30">
    <property type="match status" value="1"/>
</dbReference>
<evidence type="ECO:0000259" key="1">
    <source>
        <dbReference type="PROSITE" id="PS51186"/>
    </source>
</evidence>
<dbReference type="PANTHER" id="PTHR43233:SF1">
    <property type="entry name" value="FAMILY N-ACETYLTRANSFERASE, PUTATIVE (AFU_ORTHOLOGUE AFUA_6G03350)-RELATED"/>
    <property type="match status" value="1"/>
</dbReference>
<dbReference type="InterPro" id="IPR016181">
    <property type="entry name" value="Acyl_CoA_acyltransferase"/>
</dbReference>
<gene>
    <name evidence="2" type="ORF">ACFSCX_19260</name>
</gene>
<dbReference type="InterPro" id="IPR053144">
    <property type="entry name" value="Acetyltransferase_Butenolide"/>
</dbReference>
<reference evidence="3" key="1">
    <citation type="journal article" date="2019" name="Int. J. Syst. Evol. Microbiol.">
        <title>The Global Catalogue of Microorganisms (GCM) 10K type strain sequencing project: providing services to taxonomists for standard genome sequencing and annotation.</title>
        <authorList>
            <consortium name="The Broad Institute Genomics Platform"/>
            <consortium name="The Broad Institute Genome Sequencing Center for Infectious Disease"/>
            <person name="Wu L."/>
            <person name="Ma J."/>
        </authorList>
    </citation>
    <scope>NUCLEOTIDE SEQUENCE [LARGE SCALE GENOMIC DNA]</scope>
    <source>
        <strain evidence="3">CCUG 49339</strain>
    </source>
</reference>
<dbReference type="PROSITE" id="PS51186">
    <property type="entry name" value="GNAT"/>
    <property type="match status" value="1"/>
</dbReference>
<evidence type="ECO:0000313" key="2">
    <source>
        <dbReference type="EMBL" id="MFD1738662.1"/>
    </source>
</evidence>
<accession>A0ABW4LU64</accession>
<keyword evidence="3" id="KW-1185">Reference proteome</keyword>
<dbReference type="EMBL" id="JBHUEM010000046">
    <property type="protein sequence ID" value="MFD1738662.1"/>
    <property type="molecule type" value="Genomic_DNA"/>
</dbReference>
<comment type="caution">
    <text evidence="2">The sequence shown here is derived from an EMBL/GenBank/DDBJ whole genome shotgun (WGS) entry which is preliminary data.</text>
</comment>
<evidence type="ECO:0000313" key="3">
    <source>
        <dbReference type="Proteomes" id="UP001597214"/>
    </source>
</evidence>
<sequence>MSQWYLDNFTITTNKNYIDRNMVYKFLSEDSYWAKGIPRETVEKSIDLSMVCYGIYDGDINSEHYEQVGFARVVSDLATLAYVCDVFVLSQYRGKGLSKWLMEVMTSHLDSQGVRVMMLATKDAHSLYEKIGFKSVENPEIFMYRANEKKS</sequence>
<dbReference type="RefSeq" id="WP_377929876.1">
    <property type="nucleotide sequence ID" value="NZ_JBHUEM010000046.1"/>
</dbReference>
<organism evidence="2 3">
    <name type="scientific">Bacillus salitolerans</name>
    <dbReference type="NCBI Taxonomy" id="1437434"/>
    <lineage>
        <taxon>Bacteria</taxon>
        <taxon>Bacillati</taxon>
        <taxon>Bacillota</taxon>
        <taxon>Bacilli</taxon>
        <taxon>Bacillales</taxon>
        <taxon>Bacillaceae</taxon>
        <taxon>Bacillus</taxon>
    </lineage>
</organism>
<protein>
    <submittedName>
        <fullName evidence="2">GNAT family N-acetyltransferase</fullName>
    </submittedName>
</protein>
<dbReference type="Proteomes" id="UP001597214">
    <property type="component" value="Unassembled WGS sequence"/>
</dbReference>
<name>A0ABW4LU64_9BACI</name>
<dbReference type="SUPFAM" id="SSF55729">
    <property type="entry name" value="Acyl-CoA N-acyltransferases (Nat)"/>
    <property type="match status" value="1"/>
</dbReference>
<dbReference type="PANTHER" id="PTHR43233">
    <property type="entry name" value="FAMILY N-ACETYLTRANSFERASE, PUTATIVE (AFU_ORTHOLOGUE AFUA_6G03350)-RELATED"/>
    <property type="match status" value="1"/>
</dbReference>
<dbReference type="CDD" id="cd04301">
    <property type="entry name" value="NAT_SF"/>
    <property type="match status" value="1"/>
</dbReference>
<dbReference type="Pfam" id="PF13508">
    <property type="entry name" value="Acetyltransf_7"/>
    <property type="match status" value="1"/>
</dbReference>
<feature type="domain" description="N-acetyltransferase" evidence="1">
    <location>
        <begin position="9"/>
        <end position="148"/>
    </location>
</feature>
<proteinExistence type="predicted"/>
<dbReference type="InterPro" id="IPR000182">
    <property type="entry name" value="GNAT_dom"/>
</dbReference>